<gene>
    <name evidence="4" type="ORF">ABS767_12885</name>
</gene>
<organism evidence="4 5">
    <name type="scientific">Sphingomonas plantiphila</name>
    <dbReference type="NCBI Taxonomy" id="3163295"/>
    <lineage>
        <taxon>Bacteria</taxon>
        <taxon>Pseudomonadati</taxon>
        <taxon>Pseudomonadota</taxon>
        <taxon>Alphaproteobacteria</taxon>
        <taxon>Sphingomonadales</taxon>
        <taxon>Sphingomonadaceae</taxon>
        <taxon>Sphingomonas</taxon>
    </lineage>
</organism>
<keyword evidence="5" id="KW-1185">Reference proteome</keyword>
<evidence type="ECO:0000313" key="5">
    <source>
        <dbReference type="Proteomes" id="UP001629244"/>
    </source>
</evidence>
<dbReference type="PANTHER" id="PTHR11328:SF24">
    <property type="entry name" value="MAJOR FACILITATOR SUPERFAMILY (MFS) PROFILE DOMAIN-CONTAINING PROTEIN"/>
    <property type="match status" value="1"/>
</dbReference>
<comment type="similarity">
    <text evidence="1">Belongs to the sodium:galactoside symporter (TC 2.A.2) family.</text>
</comment>
<evidence type="ECO:0000256" key="1">
    <source>
        <dbReference type="ARBA" id="ARBA00009617"/>
    </source>
</evidence>
<keyword evidence="3" id="KW-1133">Transmembrane helix</keyword>
<feature type="transmembrane region" description="Helical" evidence="3">
    <location>
        <begin position="53"/>
        <end position="71"/>
    </location>
</feature>
<feature type="compositionally biased region" description="Basic and acidic residues" evidence="2">
    <location>
        <begin position="492"/>
        <end position="502"/>
    </location>
</feature>
<dbReference type="RefSeq" id="WP_408078970.1">
    <property type="nucleotide sequence ID" value="NZ_JBELQC010000002.1"/>
</dbReference>
<feature type="transmembrane region" description="Helical" evidence="3">
    <location>
        <begin position="319"/>
        <end position="338"/>
    </location>
</feature>
<feature type="transmembrane region" description="Helical" evidence="3">
    <location>
        <begin position="165"/>
        <end position="184"/>
    </location>
</feature>
<proteinExistence type="inferred from homology"/>
<feature type="transmembrane region" description="Helical" evidence="3">
    <location>
        <begin position="287"/>
        <end position="312"/>
    </location>
</feature>
<feature type="transmembrane region" description="Helical" evidence="3">
    <location>
        <begin position="400"/>
        <end position="420"/>
    </location>
</feature>
<comment type="caution">
    <text evidence="4">The sequence shown here is derived from an EMBL/GenBank/DDBJ whole genome shotgun (WGS) entry which is preliminary data.</text>
</comment>
<sequence length="508" mass="56047">MISADARPARAALPPPLSLRTRLAYGIGSASTGIKTRSFTAFLLIFYNQAVGLPPAMVASVILIATIYDSLVDPIIGQLSDNFRSRWGRRHPFMYAAALPLALGFYFLWNPPAGLTHGQLFAYMLTCLLVVRTFDTFFELPSVALGPELAPEYNERTKLISWRKAFETCGGLLMVLAGYRYFMAESTGGVTERAGYTSYSIVAAAIIFVVILCSAAGTHDRIRYLRQPPKRKLTPRSMFGEIFATLSNPSFVFMAIAGMIYMAAIGARAALEVYFYLYFWDFDQNEIAILTVAQVPGSLLGVVIAPVLVGWWGKKRATLVTWFSAMFVTLLPLALRTIDILPGNDHWIVFPVLLVENVTTQILLIAGAVLVPSMIADIVEDSELKTGRRSEGLLFSADNLFRKFVSGIGVFVAGLVLSAVGFDMKTPRGSVSESQLDLLALLYIPIYGGLILIAMWFVSRYRISKEQHEDNLRRLSEIYAEATTMPGDAELSDGKPLPRETRPNPVHP</sequence>
<evidence type="ECO:0000313" key="4">
    <source>
        <dbReference type="EMBL" id="MFL9841863.1"/>
    </source>
</evidence>
<feature type="transmembrane region" description="Helical" evidence="3">
    <location>
        <begin position="196"/>
        <end position="217"/>
    </location>
</feature>
<dbReference type="Pfam" id="PF13347">
    <property type="entry name" value="MFS_2"/>
    <property type="match status" value="1"/>
</dbReference>
<dbReference type="PANTHER" id="PTHR11328">
    <property type="entry name" value="MAJOR FACILITATOR SUPERFAMILY DOMAIN-CONTAINING PROTEIN"/>
    <property type="match status" value="1"/>
</dbReference>
<dbReference type="InterPro" id="IPR036259">
    <property type="entry name" value="MFS_trans_sf"/>
</dbReference>
<protein>
    <submittedName>
        <fullName evidence="4">MFS transporter</fullName>
    </submittedName>
</protein>
<feature type="transmembrane region" description="Helical" evidence="3">
    <location>
        <begin position="440"/>
        <end position="458"/>
    </location>
</feature>
<feature type="transmembrane region" description="Helical" evidence="3">
    <location>
        <begin position="358"/>
        <end position="379"/>
    </location>
</feature>
<dbReference type="EMBL" id="JBELQC010000002">
    <property type="protein sequence ID" value="MFL9841863.1"/>
    <property type="molecule type" value="Genomic_DNA"/>
</dbReference>
<keyword evidence="3" id="KW-0472">Membrane</keyword>
<dbReference type="Proteomes" id="UP001629244">
    <property type="component" value="Unassembled WGS sequence"/>
</dbReference>
<evidence type="ECO:0000256" key="3">
    <source>
        <dbReference type="SAM" id="Phobius"/>
    </source>
</evidence>
<dbReference type="Gene3D" id="1.20.1250.20">
    <property type="entry name" value="MFS general substrate transporter like domains"/>
    <property type="match status" value="2"/>
</dbReference>
<feature type="transmembrane region" description="Helical" evidence="3">
    <location>
        <begin position="238"/>
        <end position="267"/>
    </location>
</feature>
<keyword evidence="3" id="KW-0812">Transmembrane</keyword>
<reference evidence="4 5" key="1">
    <citation type="submission" date="2024-06" db="EMBL/GenBank/DDBJ databases">
        <authorList>
            <person name="Kaempfer P."/>
            <person name="Viver T."/>
        </authorList>
    </citation>
    <scope>NUCLEOTIDE SEQUENCE [LARGE SCALE GENOMIC DNA]</scope>
    <source>
        <strain evidence="4 5">ST-64</strain>
    </source>
</reference>
<evidence type="ECO:0000256" key="2">
    <source>
        <dbReference type="SAM" id="MobiDB-lite"/>
    </source>
</evidence>
<accession>A0ABW8YS06</accession>
<feature type="transmembrane region" description="Helical" evidence="3">
    <location>
        <begin position="92"/>
        <end position="109"/>
    </location>
</feature>
<dbReference type="SUPFAM" id="SSF103473">
    <property type="entry name" value="MFS general substrate transporter"/>
    <property type="match status" value="1"/>
</dbReference>
<dbReference type="InterPro" id="IPR039672">
    <property type="entry name" value="MFS_2"/>
</dbReference>
<feature type="region of interest" description="Disordered" evidence="2">
    <location>
        <begin position="484"/>
        <end position="508"/>
    </location>
</feature>
<name>A0ABW8YS06_9SPHN</name>